<keyword evidence="2" id="KW-1185">Reference proteome</keyword>
<accession>A0A8C6H9I5</accession>
<dbReference type="Proteomes" id="UP000694415">
    <property type="component" value="Unplaced"/>
</dbReference>
<reference evidence="1" key="1">
    <citation type="submission" date="2025-08" db="UniProtKB">
        <authorList>
            <consortium name="Ensembl"/>
        </authorList>
    </citation>
    <scope>IDENTIFICATION</scope>
</reference>
<evidence type="ECO:0000313" key="2">
    <source>
        <dbReference type="Proteomes" id="UP000694415"/>
    </source>
</evidence>
<evidence type="ECO:0000313" key="1">
    <source>
        <dbReference type="Ensembl" id="ENSMSIP00000017563.1"/>
    </source>
</evidence>
<proteinExistence type="predicted"/>
<sequence>MTTERSARQTWPNHQDTGRVTHFWELTSCCPLQDQHPNPRWRKSASCAHKAGKHNCRAPRGITFQTLGEQPELRTLGRRCLPVRWYSSRWIEQAL</sequence>
<dbReference type="GeneTree" id="ENSGT01150000290597"/>
<name>A0A8C6H9I5_MUSSI</name>
<protein>
    <submittedName>
        <fullName evidence="1">Uncharacterized protein</fullName>
    </submittedName>
</protein>
<dbReference type="Ensembl" id="ENSMSIT00000022214.1">
    <property type="protein sequence ID" value="ENSMSIP00000017563.1"/>
    <property type="gene ID" value="ENSMSIG00000014993.1"/>
</dbReference>
<dbReference type="AlphaFoldDB" id="A0A8C6H9I5"/>
<reference evidence="1" key="2">
    <citation type="submission" date="2025-09" db="UniProtKB">
        <authorList>
            <consortium name="Ensembl"/>
        </authorList>
    </citation>
    <scope>IDENTIFICATION</scope>
</reference>
<organism evidence="1 2">
    <name type="scientific">Mus spicilegus</name>
    <name type="common">Mound-building mouse</name>
    <dbReference type="NCBI Taxonomy" id="10103"/>
    <lineage>
        <taxon>Eukaryota</taxon>
        <taxon>Metazoa</taxon>
        <taxon>Chordata</taxon>
        <taxon>Craniata</taxon>
        <taxon>Vertebrata</taxon>
        <taxon>Euteleostomi</taxon>
        <taxon>Mammalia</taxon>
        <taxon>Eutheria</taxon>
        <taxon>Euarchontoglires</taxon>
        <taxon>Glires</taxon>
        <taxon>Rodentia</taxon>
        <taxon>Myomorpha</taxon>
        <taxon>Muroidea</taxon>
        <taxon>Muridae</taxon>
        <taxon>Murinae</taxon>
        <taxon>Mus</taxon>
        <taxon>Mus</taxon>
    </lineage>
</organism>